<dbReference type="KEGG" id="bze:COCCADRAFT_21470"/>
<evidence type="ECO:0000313" key="1">
    <source>
        <dbReference type="EMBL" id="EUC39404.1"/>
    </source>
</evidence>
<dbReference type="RefSeq" id="XP_007706322.1">
    <property type="nucleotide sequence ID" value="XM_007708132.1"/>
</dbReference>
<accession>W6YV80</accession>
<dbReference type="GeneID" id="19144996"/>
<evidence type="ECO:0000313" key="2">
    <source>
        <dbReference type="Proteomes" id="UP000053841"/>
    </source>
</evidence>
<sequence>MVDCETKRQQVVDGCKRLPATAVRPRRPAIIDVMGYDTAESGMLVVASLAATAAGHGLNVVASASASSILPPKLKSRYEWPMRAHTPASACFVPWGITGCPQRRQSGASLSCRFSGQEPTVTSVKSGKIWALECITSSTAPQCYATPARYREESPVDSTVLCNQT</sequence>
<proteinExistence type="predicted"/>
<dbReference type="HOGENOM" id="CLU_1610473_0_0_1"/>
<reference evidence="1 2" key="1">
    <citation type="journal article" date="2013" name="PLoS Genet.">
        <title>Comparative genome structure, secondary metabolite, and effector coding capacity across Cochliobolus pathogens.</title>
        <authorList>
            <person name="Condon B.J."/>
            <person name="Leng Y."/>
            <person name="Wu D."/>
            <person name="Bushley K.E."/>
            <person name="Ohm R.A."/>
            <person name="Otillar R."/>
            <person name="Martin J."/>
            <person name="Schackwitz W."/>
            <person name="Grimwood J."/>
            <person name="MohdZainudin N."/>
            <person name="Xue C."/>
            <person name="Wang R."/>
            <person name="Manning V.A."/>
            <person name="Dhillon B."/>
            <person name="Tu Z.J."/>
            <person name="Steffenson B.J."/>
            <person name="Salamov A."/>
            <person name="Sun H."/>
            <person name="Lowry S."/>
            <person name="LaButti K."/>
            <person name="Han J."/>
            <person name="Copeland A."/>
            <person name="Lindquist E."/>
            <person name="Barry K."/>
            <person name="Schmutz J."/>
            <person name="Baker S.E."/>
            <person name="Ciuffetti L.M."/>
            <person name="Grigoriev I.V."/>
            <person name="Zhong S."/>
            <person name="Turgeon B.G."/>
        </authorList>
    </citation>
    <scope>NUCLEOTIDE SEQUENCE [LARGE SCALE GENOMIC DNA]</scope>
    <source>
        <strain evidence="1 2">26-R-13</strain>
    </source>
</reference>
<keyword evidence="2" id="KW-1185">Reference proteome</keyword>
<organism evidence="1 2">
    <name type="scientific">Cochliobolus carbonum (strain 26-R-13)</name>
    <name type="common">Maize leaf spot fungus</name>
    <name type="synonym">Bipolaris zeicola</name>
    <dbReference type="NCBI Taxonomy" id="930089"/>
    <lineage>
        <taxon>Eukaryota</taxon>
        <taxon>Fungi</taxon>
        <taxon>Dikarya</taxon>
        <taxon>Ascomycota</taxon>
        <taxon>Pezizomycotina</taxon>
        <taxon>Dothideomycetes</taxon>
        <taxon>Pleosporomycetidae</taxon>
        <taxon>Pleosporales</taxon>
        <taxon>Pleosporineae</taxon>
        <taxon>Pleosporaceae</taxon>
        <taxon>Bipolaris</taxon>
    </lineage>
</organism>
<gene>
    <name evidence="1" type="ORF">COCCADRAFT_21470</name>
</gene>
<dbReference type="Proteomes" id="UP000053841">
    <property type="component" value="Unassembled WGS sequence"/>
</dbReference>
<name>W6YV80_COCC2</name>
<protein>
    <submittedName>
        <fullName evidence="1">Uncharacterized protein</fullName>
    </submittedName>
</protein>
<dbReference type="EMBL" id="KI964537">
    <property type="protein sequence ID" value="EUC39404.1"/>
    <property type="molecule type" value="Genomic_DNA"/>
</dbReference>
<dbReference type="AlphaFoldDB" id="W6YV80"/>